<keyword evidence="4" id="KW-1185">Reference proteome</keyword>
<dbReference type="InterPro" id="IPR015943">
    <property type="entry name" value="WD40/YVTN_repeat-like_dom_sf"/>
</dbReference>
<dbReference type="Proteomes" id="UP001597045">
    <property type="component" value="Unassembled WGS sequence"/>
</dbReference>
<feature type="chain" id="PRO_5047462346" evidence="2">
    <location>
        <begin position="23"/>
        <end position="305"/>
    </location>
</feature>
<keyword evidence="1" id="KW-1133">Transmembrane helix</keyword>
<protein>
    <submittedName>
        <fullName evidence="3">WD40/YVTN/BNR-like repeat-containing protein</fullName>
    </submittedName>
</protein>
<dbReference type="EMBL" id="JBHTIS010000633">
    <property type="protein sequence ID" value="MFD1046379.1"/>
    <property type="molecule type" value="Genomic_DNA"/>
</dbReference>
<dbReference type="InterPro" id="IPR036278">
    <property type="entry name" value="Sialidase_sf"/>
</dbReference>
<evidence type="ECO:0000313" key="4">
    <source>
        <dbReference type="Proteomes" id="UP001597045"/>
    </source>
</evidence>
<evidence type="ECO:0000313" key="3">
    <source>
        <dbReference type="EMBL" id="MFD1046379.1"/>
    </source>
</evidence>
<feature type="signal peptide" evidence="2">
    <location>
        <begin position="1"/>
        <end position="22"/>
    </location>
</feature>
<keyword evidence="2" id="KW-0732">Signal</keyword>
<sequence>MKIRAVLAALAGLLVLSTPAAADQGGFLPSSTSWISDRQGAVLGYTPCGGGNLCPKLLATTDGGRTWKPLNAPEVKLPDNHNQVKLTVVDARNAFVSDGTDLWATNDGARSWYSITLTSLRSPYYISKVAIAHGKVFAVGESLFNGDEDYTQIYAAPVGARTLQPVPGYVAKGGINYGDIAVDNGVVQVYLGANFADELYGYSTDGVHFTQAPLPCPVDMTGMLVGVAALTAWGLYRFHSLTANLNTPLPFGVPKEEFDRQTAVYKAKLFDALHVEYSEIFLITSLICLVGAVLALCVGRASARD</sequence>
<feature type="transmembrane region" description="Helical" evidence="1">
    <location>
        <begin position="280"/>
        <end position="299"/>
    </location>
</feature>
<organism evidence="3 4">
    <name type="scientific">Kibdelosporangium lantanae</name>
    <dbReference type="NCBI Taxonomy" id="1497396"/>
    <lineage>
        <taxon>Bacteria</taxon>
        <taxon>Bacillati</taxon>
        <taxon>Actinomycetota</taxon>
        <taxon>Actinomycetes</taxon>
        <taxon>Pseudonocardiales</taxon>
        <taxon>Pseudonocardiaceae</taxon>
        <taxon>Kibdelosporangium</taxon>
    </lineage>
</organism>
<gene>
    <name evidence="3" type="ORF">ACFQ1S_12840</name>
</gene>
<evidence type="ECO:0000256" key="2">
    <source>
        <dbReference type="SAM" id="SignalP"/>
    </source>
</evidence>
<keyword evidence="1" id="KW-0472">Membrane</keyword>
<name>A0ABW3M9Y7_9PSEU</name>
<proteinExistence type="predicted"/>
<accession>A0ABW3M9Y7</accession>
<reference evidence="4" key="1">
    <citation type="journal article" date="2019" name="Int. J. Syst. Evol. Microbiol.">
        <title>The Global Catalogue of Microorganisms (GCM) 10K type strain sequencing project: providing services to taxonomists for standard genome sequencing and annotation.</title>
        <authorList>
            <consortium name="The Broad Institute Genomics Platform"/>
            <consortium name="The Broad Institute Genome Sequencing Center for Infectious Disease"/>
            <person name="Wu L."/>
            <person name="Ma J."/>
        </authorList>
    </citation>
    <scope>NUCLEOTIDE SEQUENCE [LARGE SCALE GENOMIC DNA]</scope>
    <source>
        <strain evidence="4">JCM 31486</strain>
    </source>
</reference>
<dbReference type="Gene3D" id="2.130.10.10">
    <property type="entry name" value="YVTN repeat-like/Quinoprotein amine dehydrogenase"/>
    <property type="match status" value="1"/>
</dbReference>
<comment type="caution">
    <text evidence="3">The sequence shown here is derived from an EMBL/GenBank/DDBJ whole genome shotgun (WGS) entry which is preliminary data.</text>
</comment>
<dbReference type="SUPFAM" id="SSF50939">
    <property type="entry name" value="Sialidases"/>
    <property type="match status" value="1"/>
</dbReference>
<keyword evidence="1" id="KW-0812">Transmembrane</keyword>
<evidence type="ECO:0000256" key="1">
    <source>
        <dbReference type="SAM" id="Phobius"/>
    </source>
</evidence>